<dbReference type="AlphaFoldDB" id="A0A1W2DXX3"/>
<dbReference type="EMBL" id="FWXY01000021">
    <property type="protein sequence ID" value="SMD01678.1"/>
    <property type="molecule type" value="Genomic_DNA"/>
</dbReference>
<dbReference type="Proteomes" id="UP000192418">
    <property type="component" value="Unassembled WGS sequence"/>
</dbReference>
<dbReference type="PROSITE" id="PS51987">
    <property type="entry name" value="GS_CATALYTIC"/>
    <property type="match status" value="1"/>
</dbReference>
<dbReference type="InterPro" id="IPR008147">
    <property type="entry name" value="Gln_synt_N"/>
</dbReference>
<evidence type="ECO:0000256" key="4">
    <source>
        <dbReference type="ARBA" id="ARBA00022840"/>
    </source>
</evidence>
<dbReference type="InterPro" id="IPR027302">
    <property type="entry name" value="Gln_synth_N_conserv_site"/>
</dbReference>
<evidence type="ECO:0000313" key="9">
    <source>
        <dbReference type="EMBL" id="SMD01678.1"/>
    </source>
</evidence>
<dbReference type="PROSITE" id="PS00180">
    <property type="entry name" value="GLNA_1"/>
    <property type="match status" value="1"/>
</dbReference>
<dbReference type="SUPFAM" id="SSF54368">
    <property type="entry name" value="Glutamine synthetase, N-terminal domain"/>
    <property type="match status" value="1"/>
</dbReference>
<evidence type="ECO:0000259" key="8">
    <source>
        <dbReference type="PROSITE" id="PS51987"/>
    </source>
</evidence>
<dbReference type="GO" id="GO:0004356">
    <property type="term" value="F:glutamine synthetase activity"/>
    <property type="evidence" value="ECO:0007669"/>
    <property type="project" value="InterPro"/>
</dbReference>
<dbReference type="Gene3D" id="3.10.20.70">
    <property type="entry name" value="Glutamine synthetase, N-terminal domain"/>
    <property type="match status" value="1"/>
</dbReference>
<keyword evidence="4" id="KW-0067">ATP-binding</keyword>
<dbReference type="InterPro" id="IPR014746">
    <property type="entry name" value="Gln_synth/guanido_kin_cat_dom"/>
</dbReference>
<dbReference type="PROSITE" id="PS51986">
    <property type="entry name" value="GS_BETA_GRASP"/>
    <property type="match status" value="1"/>
</dbReference>
<sequence>MEEENENDPMGAVDFTKIFFTDINGRLMNLFVNPLMVDKMSKTGVGFDGSSIAGYTSVENSDRLLVPSLSTYNEIDFGDKTVGFLIGDIYDEKGNPSGTDPRHLLKKVLKKAEKEFQVRFTVGPEHEFFLFNGESAAAGTDPEMCVLEHSDDIGYFVSSPTDKGESVRQDIVNVLAGCGIQYEKTHHEVTPSQHEINLECTDALSAADRTLLFSYVAKQVAEKNGFTASFMPKPFENYNRNAFHIHLSMQDFEGNNLFYDATSEHQLSDLARYFIGGILKYARETSIIMASTVNSYKAYVMGKEAPVVRGWGLRNRSSMVRVPYTLSPESTRIELRNPDPAGNVYLQMAVLISMGLAGMREKLDCGMADKGSSYNKEHGLKVWDDDFLPRSFYEALVEAEDSSFLKETMGEAIYKNMMTLKLKEWEEDRVHVTQREHNKYRDV</sequence>
<evidence type="ECO:0000256" key="3">
    <source>
        <dbReference type="ARBA" id="ARBA00022741"/>
    </source>
</evidence>
<dbReference type="Pfam" id="PF03951">
    <property type="entry name" value="Gln-synt_N"/>
    <property type="match status" value="1"/>
</dbReference>
<accession>A0A1W2DXX3</accession>
<evidence type="ECO:0000256" key="2">
    <source>
        <dbReference type="ARBA" id="ARBA00022598"/>
    </source>
</evidence>
<feature type="domain" description="GS beta-grasp" evidence="7">
    <location>
        <begin position="11"/>
        <end position="94"/>
    </location>
</feature>
<protein>
    <submittedName>
        <fullName evidence="9">Glutamine synthetase</fullName>
    </submittedName>
</protein>
<dbReference type="Pfam" id="PF00120">
    <property type="entry name" value="Gln-synt_C"/>
    <property type="match status" value="1"/>
</dbReference>
<comment type="similarity">
    <text evidence="1 5 6">Belongs to the glutamine synthetase family.</text>
</comment>
<reference evidence="9 10" key="1">
    <citation type="submission" date="2017-04" db="EMBL/GenBank/DDBJ databases">
        <authorList>
            <person name="Afonso C.L."/>
            <person name="Miller P.J."/>
            <person name="Scott M.A."/>
            <person name="Spackman E."/>
            <person name="Goraichik I."/>
            <person name="Dimitrov K.M."/>
            <person name="Suarez D.L."/>
            <person name="Swayne D.E."/>
        </authorList>
    </citation>
    <scope>NUCLEOTIDE SEQUENCE [LARGE SCALE GENOMIC DNA]</scope>
    <source>
        <strain evidence="9 10">DSM 3385</strain>
    </source>
</reference>
<dbReference type="GO" id="GO:0005524">
    <property type="term" value="F:ATP binding"/>
    <property type="evidence" value="ECO:0007669"/>
    <property type="project" value="UniProtKB-KW"/>
</dbReference>
<name>A0A1W2DXX3_9BACT</name>
<evidence type="ECO:0000313" key="10">
    <source>
        <dbReference type="Proteomes" id="UP000192418"/>
    </source>
</evidence>
<evidence type="ECO:0000256" key="1">
    <source>
        <dbReference type="ARBA" id="ARBA00009897"/>
    </source>
</evidence>
<keyword evidence="2" id="KW-0436">Ligase</keyword>
<dbReference type="STRING" id="1121400.SAMN02746065_12123"/>
<keyword evidence="10" id="KW-1185">Reference proteome</keyword>
<dbReference type="SUPFAM" id="SSF55931">
    <property type="entry name" value="Glutamine synthetase/guanido kinase"/>
    <property type="match status" value="1"/>
</dbReference>
<dbReference type="InterPro" id="IPR036651">
    <property type="entry name" value="Gln_synt_N_sf"/>
</dbReference>
<dbReference type="PANTHER" id="PTHR43785">
    <property type="entry name" value="GAMMA-GLUTAMYLPUTRESCINE SYNTHETASE"/>
    <property type="match status" value="1"/>
</dbReference>
<evidence type="ECO:0000256" key="6">
    <source>
        <dbReference type="RuleBase" id="RU000384"/>
    </source>
</evidence>
<feature type="domain" description="GS catalytic" evidence="8">
    <location>
        <begin position="101"/>
        <end position="443"/>
    </location>
</feature>
<evidence type="ECO:0000256" key="5">
    <source>
        <dbReference type="PROSITE-ProRule" id="PRU01330"/>
    </source>
</evidence>
<proteinExistence type="inferred from homology"/>
<dbReference type="PANTHER" id="PTHR43785:SF12">
    <property type="entry name" value="TYPE-1 GLUTAMINE SYNTHETASE 2"/>
    <property type="match status" value="1"/>
</dbReference>
<dbReference type="SMART" id="SM01230">
    <property type="entry name" value="Gln-synt_C"/>
    <property type="match status" value="1"/>
</dbReference>
<dbReference type="InterPro" id="IPR008146">
    <property type="entry name" value="Gln_synth_cat_dom"/>
</dbReference>
<organism evidence="9 10">
    <name type="scientific">Desulfocicer vacuolatum DSM 3385</name>
    <dbReference type="NCBI Taxonomy" id="1121400"/>
    <lineage>
        <taxon>Bacteria</taxon>
        <taxon>Pseudomonadati</taxon>
        <taxon>Thermodesulfobacteriota</taxon>
        <taxon>Desulfobacteria</taxon>
        <taxon>Desulfobacterales</taxon>
        <taxon>Desulfobacteraceae</taxon>
        <taxon>Desulfocicer</taxon>
    </lineage>
</organism>
<dbReference type="GO" id="GO:0006542">
    <property type="term" value="P:glutamine biosynthetic process"/>
    <property type="evidence" value="ECO:0007669"/>
    <property type="project" value="InterPro"/>
</dbReference>
<dbReference type="Gene3D" id="3.30.590.10">
    <property type="entry name" value="Glutamine synthetase/guanido kinase, catalytic domain"/>
    <property type="match status" value="1"/>
</dbReference>
<evidence type="ECO:0000259" key="7">
    <source>
        <dbReference type="PROSITE" id="PS51986"/>
    </source>
</evidence>
<gene>
    <name evidence="9" type="ORF">SAMN02746065_12123</name>
</gene>
<keyword evidence="3" id="KW-0547">Nucleotide-binding</keyword>